<accession>A0A5B7IT81</accession>
<evidence type="ECO:0000256" key="1">
    <source>
        <dbReference type="SAM" id="MobiDB-lite"/>
    </source>
</evidence>
<sequence>MVVRYSNTDGRLKSIFIADELSLASTFQGIYTCVFSCCQDGLQGIQGRHQMDRFSEIRSENSRMPGDHYSQESHPQSMLNSGCQQSYGLDHYQQGLKRDAMTRQDNWDLKRQRY</sequence>
<dbReference type="AlphaFoldDB" id="A0A5B7IT81"/>
<feature type="compositionally biased region" description="Basic and acidic residues" evidence="1">
    <location>
        <begin position="58"/>
        <end position="71"/>
    </location>
</feature>
<reference evidence="2 3" key="1">
    <citation type="submission" date="2019-05" db="EMBL/GenBank/DDBJ databases">
        <title>Another draft genome of Portunus trituberculatus and its Hox gene families provides insights of decapod evolution.</title>
        <authorList>
            <person name="Jeong J.-H."/>
            <person name="Song I."/>
            <person name="Kim S."/>
            <person name="Choi T."/>
            <person name="Kim D."/>
            <person name="Ryu S."/>
            <person name="Kim W."/>
        </authorList>
    </citation>
    <scope>NUCLEOTIDE SEQUENCE [LARGE SCALE GENOMIC DNA]</scope>
    <source>
        <tissue evidence="2">Muscle</tissue>
    </source>
</reference>
<protein>
    <submittedName>
        <fullName evidence="2">Uncharacterized protein</fullName>
    </submittedName>
</protein>
<evidence type="ECO:0000313" key="3">
    <source>
        <dbReference type="Proteomes" id="UP000324222"/>
    </source>
</evidence>
<dbReference type="EMBL" id="VSRR010068186">
    <property type="protein sequence ID" value="MPC85359.1"/>
    <property type="molecule type" value="Genomic_DNA"/>
</dbReference>
<evidence type="ECO:0000313" key="2">
    <source>
        <dbReference type="EMBL" id="MPC85359.1"/>
    </source>
</evidence>
<proteinExistence type="predicted"/>
<comment type="caution">
    <text evidence="2">The sequence shown here is derived from an EMBL/GenBank/DDBJ whole genome shotgun (WGS) entry which is preliminary data.</text>
</comment>
<dbReference type="OrthoDB" id="427960at2759"/>
<feature type="region of interest" description="Disordered" evidence="1">
    <location>
        <begin position="58"/>
        <end position="80"/>
    </location>
</feature>
<organism evidence="2 3">
    <name type="scientific">Portunus trituberculatus</name>
    <name type="common">Swimming crab</name>
    <name type="synonym">Neptunus trituberculatus</name>
    <dbReference type="NCBI Taxonomy" id="210409"/>
    <lineage>
        <taxon>Eukaryota</taxon>
        <taxon>Metazoa</taxon>
        <taxon>Ecdysozoa</taxon>
        <taxon>Arthropoda</taxon>
        <taxon>Crustacea</taxon>
        <taxon>Multicrustacea</taxon>
        <taxon>Malacostraca</taxon>
        <taxon>Eumalacostraca</taxon>
        <taxon>Eucarida</taxon>
        <taxon>Decapoda</taxon>
        <taxon>Pleocyemata</taxon>
        <taxon>Brachyura</taxon>
        <taxon>Eubrachyura</taxon>
        <taxon>Portunoidea</taxon>
        <taxon>Portunidae</taxon>
        <taxon>Portuninae</taxon>
        <taxon>Portunus</taxon>
    </lineage>
</organism>
<keyword evidence="3" id="KW-1185">Reference proteome</keyword>
<name>A0A5B7IT81_PORTR</name>
<dbReference type="Proteomes" id="UP000324222">
    <property type="component" value="Unassembled WGS sequence"/>
</dbReference>
<gene>
    <name evidence="2" type="ORF">E2C01_080129</name>
</gene>